<comment type="caution">
    <text evidence="2">The sequence shown here is derived from an EMBL/GenBank/DDBJ whole genome shotgun (WGS) entry which is preliminary data.</text>
</comment>
<organism evidence="2 3">
    <name type="scientific">Sinosporangium siamense</name>
    <dbReference type="NCBI Taxonomy" id="1367973"/>
    <lineage>
        <taxon>Bacteria</taxon>
        <taxon>Bacillati</taxon>
        <taxon>Actinomycetota</taxon>
        <taxon>Actinomycetes</taxon>
        <taxon>Streptosporangiales</taxon>
        <taxon>Streptosporangiaceae</taxon>
        <taxon>Sinosporangium</taxon>
    </lineage>
</organism>
<evidence type="ECO:0000313" key="3">
    <source>
        <dbReference type="Proteomes" id="UP000606172"/>
    </source>
</evidence>
<dbReference type="RefSeq" id="WP_239129719.1">
    <property type="nucleotide sequence ID" value="NZ_BOOW01000034.1"/>
</dbReference>
<dbReference type="SUPFAM" id="SSF51735">
    <property type="entry name" value="NAD(P)-binding Rossmann-fold domains"/>
    <property type="match status" value="1"/>
</dbReference>
<protein>
    <submittedName>
        <fullName evidence="2">NAD-dependent epimerase</fullName>
    </submittedName>
</protein>
<keyword evidence="3" id="KW-1185">Reference proteome</keyword>
<dbReference type="PANTHER" id="PTHR43245:SF13">
    <property type="entry name" value="UDP-D-APIOSE_UDP-D-XYLOSE SYNTHASE 2"/>
    <property type="match status" value="1"/>
</dbReference>
<feature type="domain" description="NAD-dependent epimerase/dehydratase" evidence="1">
    <location>
        <begin position="8"/>
        <end position="207"/>
    </location>
</feature>
<dbReference type="EMBL" id="BOOW01000034">
    <property type="protein sequence ID" value="GII95186.1"/>
    <property type="molecule type" value="Genomic_DNA"/>
</dbReference>
<dbReference type="Gene3D" id="3.40.50.720">
    <property type="entry name" value="NAD(P)-binding Rossmann-like Domain"/>
    <property type="match status" value="1"/>
</dbReference>
<name>A0A919RN16_9ACTN</name>
<proteinExistence type="predicted"/>
<dbReference type="InterPro" id="IPR036291">
    <property type="entry name" value="NAD(P)-bd_dom_sf"/>
</dbReference>
<dbReference type="Pfam" id="PF01370">
    <property type="entry name" value="Epimerase"/>
    <property type="match status" value="1"/>
</dbReference>
<dbReference type="Proteomes" id="UP000606172">
    <property type="component" value="Unassembled WGS sequence"/>
</dbReference>
<evidence type="ECO:0000259" key="1">
    <source>
        <dbReference type="Pfam" id="PF01370"/>
    </source>
</evidence>
<dbReference type="InterPro" id="IPR001509">
    <property type="entry name" value="Epimerase_deHydtase"/>
</dbReference>
<dbReference type="InterPro" id="IPR050177">
    <property type="entry name" value="Lipid_A_modif_metabolic_enz"/>
</dbReference>
<sequence length="304" mass="32812">MGKHVVVGSGQVGTHLATKLLTRGHDVTVVTRSGGGPDGTHRVTADVADQRRLTEAAEGADVLYNCVSPKYHRWLTDWPPLAASFLAAAEATGAGLVMLGNLYAYGPVNGPMTEDLPLASTTPKSRLRGAMWEQALAAHQAGRIRATEVRASDFFGPGASDQSYLGARFVKPLRAGKPVPLLWPADMPHSWTYLPDVAEALIVAGTDERAWGRPWHVPTNPPLTFREVAERMADIIGRPMPGVRELPWPLIRAAGLFTPLLGELRHVRYQFASPFVVDSSAFESTFGVAPTSMDEALRATVDAF</sequence>
<gene>
    <name evidence="2" type="ORF">Ssi02_54170</name>
</gene>
<evidence type="ECO:0000313" key="2">
    <source>
        <dbReference type="EMBL" id="GII95186.1"/>
    </source>
</evidence>
<reference evidence="2" key="1">
    <citation type="submission" date="2021-01" db="EMBL/GenBank/DDBJ databases">
        <title>Whole genome shotgun sequence of Sinosporangium siamense NBRC 109515.</title>
        <authorList>
            <person name="Komaki H."/>
            <person name="Tamura T."/>
        </authorList>
    </citation>
    <scope>NUCLEOTIDE SEQUENCE</scope>
    <source>
        <strain evidence="2">NBRC 109515</strain>
    </source>
</reference>
<dbReference type="AlphaFoldDB" id="A0A919RN16"/>
<dbReference type="PANTHER" id="PTHR43245">
    <property type="entry name" value="BIFUNCTIONAL POLYMYXIN RESISTANCE PROTEIN ARNA"/>
    <property type="match status" value="1"/>
</dbReference>
<accession>A0A919RN16</accession>